<sequence length="141" mass="16063">MRRIHAIALLLAATGLSACTYYDDYGYGPEYASAWGEYGDYGYAGDYYRPDRWRDRDTNLSGAGVRQLDPWLALTPEGRDIVAFGFDTDADGWIAEDIAERANIWFRHYADTDEDMRLTDPEIRVALVQGSRDRSWMPGGY</sequence>
<keyword evidence="3" id="KW-1185">Reference proteome</keyword>
<evidence type="ECO:0000313" key="3">
    <source>
        <dbReference type="Proteomes" id="UP000245916"/>
    </source>
</evidence>
<keyword evidence="1" id="KW-0732">Signal</keyword>
<accession>A0A2U2IYS3</accession>
<dbReference type="OrthoDB" id="7585475at2"/>
<proteinExistence type="predicted"/>
<dbReference type="AlphaFoldDB" id="A0A2U2IYS3"/>
<dbReference type="Proteomes" id="UP000245916">
    <property type="component" value="Unassembled WGS sequence"/>
</dbReference>
<reference evidence="2 3" key="1">
    <citation type="submission" date="2018-05" db="EMBL/GenBank/DDBJ databases">
        <title>Genome of Sphingosinicella humi QZX222.</title>
        <authorList>
            <person name="Qiao Z."/>
            <person name="Wang G."/>
        </authorList>
    </citation>
    <scope>NUCLEOTIDE SEQUENCE [LARGE SCALE GENOMIC DNA]</scope>
    <source>
        <strain evidence="2 3">QZX222</strain>
    </source>
</reference>
<comment type="caution">
    <text evidence="2">The sequence shown here is derived from an EMBL/GenBank/DDBJ whole genome shotgun (WGS) entry which is preliminary data.</text>
</comment>
<dbReference type="RefSeq" id="WP_109272243.1">
    <property type="nucleotide sequence ID" value="NZ_QFFF01000002.1"/>
</dbReference>
<dbReference type="EMBL" id="QFFF01000002">
    <property type="protein sequence ID" value="PWG01181.1"/>
    <property type="molecule type" value="Genomic_DNA"/>
</dbReference>
<feature type="chain" id="PRO_5015705874" evidence="1">
    <location>
        <begin position="19"/>
        <end position="141"/>
    </location>
</feature>
<protein>
    <submittedName>
        <fullName evidence="2">Uncharacterized protein</fullName>
    </submittedName>
</protein>
<gene>
    <name evidence="2" type="ORF">DF286_13640</name>
</gene>
<evidence type="ECO:0000256" key="1">
    <source>
        <dbReference type="SAM" id="SignalP"/>
    </source>
</evidence>
<evidence type="ECO:0000313" key="2">
    <source>
        <dbReference type="EMBL" id="PWG01181.1"/>
    </source>
</evidence>
<dbReference type="PROSITE" id="PS51257">
    <property type="entry name" value="PROKAR_LIPOPROTEIN"/>
    <property type="match status" value="1"/>
</dbReference>
<organism evidence="2 3">
    <name type="scientific">Allosphingosinicella humi</name>
    <dbReference type="NCBI Taxonomy" id="2068657"/>
    <lineage>
        <taxon>Bacteria</taxon>
        <taxon>Pseudomonadati</taxon>
        <taxon>Pseudomonadota</taxon>
        <taxon>Alphaproteobacteria</taxon>
        <taxon>Sphingomonadales</taxon>
        <taxon>Sphingomonadaceae</taxon>
        <taxon>Allosphingosinicella</taxon>
    </lineage>
</organism>
<name>A0A2U2IYS3_9SPHN</name>
<feature type="signal peptide" evidence="1">
    <location>
        <begin position="1"/>
        <end position="18"/>
    </location>
</feature>